<keyword evidence="1" id="KW-0378">Hydrolase</keyword>
<sequence>MKRRIILLGLLCYLSGHVMGQKKSEKEQIASSLDKLTPDYAADAKKIWEYAEPGYQEEKSSALLQQRLKSAGFEVTAGVAGIPTAFVATYGTDGPNIGILAEFDALPGLSQTDEPVQKEIKEGAAGHGCGHNLFGVGSVAAGIAVKDWLKSSGTKGTITVFGTPAEEGGSGKVFMVREGLFKNIDAVLHWHPGDRNLANATSSLANMSAKFRFRGISAHAAAAPDRGRSALDGVEAMNDMVNMMREHIPSETRIHYVITKGGEAPNVVPDFAEVYYYVRHPEMQVVKDIFARVVKAAQGSALGTETKMEYEVIGGVYNLLPNETLAKIMYENLNTTGGVKYTDEEKAFAEKIQTSFIGKAPSLDVANVIQPYKLEKIREGGAGSTDVGDVSWAVPTAGVRIATFVPGTPGHSWQAVACGGTSIGTKGMMVAAKSMALSAYDIFKDPTVLKSAKAELDERRGSEFRYEALLGERKPALDYRK</sequence>
<dbReference type="NCBIfam" id="TIGR01891">
    <property type="entry name" value="amidohydrolases"/>
    <property type="match status" value="1"/>
</dbReference>
<organism evidence="3 4">
    <name type="scientific">Dyadobacter koreensis</name>
    <dbReference type="NCBI Taxonomy" id="408657"/>
    <lineage>
        <taxon>Bacteria</taxon>
        <taxon>Pseudomonadati</taxon>
        <taxon>Bacteroidota</taxon>
        <taxon>Cytophagia</taxon>
        <taxon>Cytophagales</taxon>
        <taxon>Spirosomataceae</taxon>
        <taxon>Dyadobacter</taxon>
    </lineage>
</organism>
<feature type="domain" description="Peptidase M20 dimerisation" evidence="2">
    <location>
        <begin position="207"/>
        <end position="298"/>
    </location>
</feature>
<protein>
    <submittedName>
        <fullName evidence="3">Aminobenzoyl-glutamate utilization protein B</fullName>
    </submittedName>
</protein>
<dbReference type="GO" id="GO:0016805">
    <property type="term" value="F:dipeptidase activity"/>
    <property type="evidence" value="ECO:0007669"/>
    <property type="project" value="TreeGrafter"/>
</dbReference>
<keyword evidence="4" id="KW-1185">Reference proteome</keyword>
<dbReference type="Proteomes" id="UP000199532">
    <property type="component" value="Unassembled WGS sequence"/>
</dbReference>
<dbReference type="PANTHER" id="PTHR30575">
    <property type="entry name" value="PEPTIDASE M20"/>
    <property type="match status" value="1"/>
</dbReference>
<dbReference type="STRING" id="408657.SAMN04487995_2630"/>
<dbReference type="OrthoDB" id="9781032at2"/>
<dbReference type="Pfam" id="PF07687">
    <property type="entry name" value="M20_dimer"/>
    <property type="match status" value="1"/>
</dbReference>
<dbReference type="PANTHER" id="PTHR30575:SF0">
    <property type="entry name" value="XAA-ARG DIPEPTIDASE"/>
    <property type="match status" value="1"/>
</dbReference>
<dbReference type="InterPro" id="IPR011650">
    <property type="entry name" value="Peptidase_M20_dimer"/>
</dbReference>
<name>A0A1H6UN90_9BACT</name>
<evidence type="ECO:0000313" key="3">
    <source>
        <dbReference type="EMBL" id="SEI93759.1"/>
    </source>
</evidence>
<dbReference type="SUPFAM" id="SSF53187">
    <property type="entry name" value="Zn-dependent exopeptidases"/>
    <property type="match status" value="1"/>
</dbReference>
<dbReference type="InterPro" id="IPR017145">
    <property type="entry name" value="Aminobenzoyl-glu_utiliz_pB"/>
</dbReference>
<dbReference type="PIRSF" id="PIRSF037227">
    <property type="entry name" value="Aminobenzoyl-glu_utiliz_pB"/>
    <property type="match status" value="1"/>
</dbReference>
<accession>A0A1H6UN90</accession>
<dbReference type="InterPro" id="IPR052030">
    <property type="entry name" value="Peptidase_M20/M20A_hydrolases"/>
</dbReference>
<evidence type="ECO:0000256" key="1">
    <source>
        <dbReference type="ARBA" id="ARBA00022801"/>
    </source>
</evidence>
<dbReference type="Gene3D" id="3.40.630.10">
    <property type="entry name" value="Zn peptidases"/>
    <property type="match status" value="1"/>
</dbReference>
<dbReference type="InterPro" id="IPR036264">
    <property type="entry name" value="Bact_exopeptidase_dim_dom"/>
</dbReference>
<dbReference type="SUPFAM" id="SSF55031">
    <property type="entry name" value="Bacterial exopeptidase dimerisation domain"/>
    <property type="match status" value="1"/>
</dbReference>
<reference evidence="3 4" key="1">
    <citation type="submission" date="2016-10" db="EMBL/GenBank/DDBJ databases">
        <authorList>
            <person name="de Groot N.N."/>
        </authorList>
    </citation>
    <scope>NUCLEOTIDE SEQUENCE [LARGE SCALE GENOMIC DNA]</scope>
    <source>
        <strain evidence="3 4">DSM 19938</strain>
    </source>
</reference>
<proteinExistence type="predicted"/>
<dbReference type="FunFam" id="3.30.70.360:FF:000004">
    <property type="entry name" value="Peptidase M20 domain-containing protein 2"/>
    <property type="match status" value="1"/>
</dbReference>
<dbReference type="InterPro" id="IPR002933">
    <property type="entry name" value="Peptidase_M20"/>
</dbReference>
<dbReference type="Gene3D" id="3.30.70.360">
    <property type="match status" value="1"/>
</dbReference>
<dbReference type="EMBL" id="FNXY01000004">
    <property type="protein sequence ID" value="SEI93759.1"/>
    <property type="molecule type" value="Genomic_DNA"/>
</dbReference>
<dbReference type="GO" id="GO:0005737">
    <property type="term" value="C:cytoplasm"/>
    <property type="evidence" value="ECO:0007669"/>
    <property type="project" value="TreeGrafter"/>
</dbReference>
<evidence type="ECO:0000259" key="2">
    <source>
        <dbReference type="Pfam" id="PF07687"/>
    </source>
</evidence>
<dbReference type="GO" id="GO:0046657">
    <property type="term" value="P:folic acid catabolic process"/>
    <property type="evidence" value="ECO:0007669"/>
    <property type="project" value="TreeGrafter"/>
</dbReference>
<dbReference type="RefSeq" id="WP_090335627.1">
    <property type="nucleotide sequence ID" value="NZ_FNXY01000004.1"/>
</dbReference>
<gene>
    <name evidence="3" type="ORF">SAMN04487995_2630</name>
</gene>
<dbReference type="AlphaFoldDB" id="A0A1H6UN90"/>
<dbReference type="Pfam" id="PF01546">
    <property type="entry name" value="Peptidase_M20"/>
    <property type="match status" value="1"/>
</dbReference>
<dbReference type="InterPro" id="IPR017439">
    <property type="entry name" value="Amidohydrolase"/>
</dbReference>
<evidence type="ECO:0000313" key="4">
    <source>
        <dbReference type="Proteomes" id="UP000199532"/>
    </source>
</evidence>
<dbReference type="GO" id="GO:0071713">
    <property type="term" value="F:para-aminobenzoyl-glutamate hydrolase activity"/>
    <property type="evidence" value="ECO:0007669"/>
    <property type="project" value="TreeGrafter"/>
</dbReference>